<dbReference type="Proteomes" id="UP000594903">
    <property type="component" value="Chromosome"/>
</dbReference>
<dbReference type="GO" id="GO:0016491">
    <property type="term" value="F:oxidoreductase activity"/>
    <property type="evidence" value="ECO:0007669"/>
    <property type="project" value="UniProtKB-KW"/>
</dbReference>
<dbReference type="EMBL" id="UGSB01000001">
    <property type="protein sequence ID" value="SUA56531.1"/>
    <property type="molecule type" value="Genomic_DNA"/>
</dbReference>
<evidence type="ECO:0000256" key="1">
    <source>
        <dbReference type="ARBA" id="ARBA00023002"/>
    </source>
</evidence>
<dbReference type="OrthoDB" id="9786494at2"/>
<name>A0A378XI42_9BURK</name>
<proteinExistence type="predicted"/>
<feature type="domain" description="FAD dependent oxidoreductase" evidence="2">
    <location>
        <begin position="239"/>
        <end position="596"/>
    </location>
</feature>
<dbReference type="AlphaFoldDB" id="A0A378XI42"/>
<dbReference type="PANTHER" id="PTHR13847:SF289">
    <property type="entry name" value="GLYCINE OXIDASE"/>
    <property type="match status" value="1"/>
</dbReference>
<dbReference type="SUPFAM" id="SSF51971">
    <property type="entry name" value="Nucleotide-binding domain"/>
    <property type="match status" value="1"/>
</dbReference>
<protein>
    <submittedName>
        <fullName evidence="3">FAD-dependent oxidoreductase</fullName>
    </submittedName>
    <submittedName>
        <fullName evidence="4">tRNA 5-methylaminomethyl-2-thiouridine biosynthesis bifunctional protein MnmC</fullName>
    </submittedName>
</protein>
<organism evidence="4 5">
    <name type="scientific">Oligella ureolytica</name>
    <dbReference type="NCBI Taxonomy" id="90244"/>
    <lineage>
        <taxon>Bacteria</taxon>
        <taxon>Pseudomonadati</taxon>
        <taxon>Pseudomonadota</taxon>
        <taxon>Betaproteobacteria</taxon>
        <taxon>Burkholderiales</taxon>
        <taxon>Alcaligenaceae</taxon>
        <taxon>Oligella</taxon>
    </lineage>
</organism>
<dbReference type="RefSeq" id="WP_018575304.1">
    <property type="nucleotide sequence ID" value="NZ_CP065725.1"/>
</dbReference>
<sequence length="617" mass="69629">MLKEFNLSPAVVALDCQALTITSPFNTLSLSSAWLKDWQQRIEQEWPRVRAMLQDKALMQVMLEGESALVLLPLLMVQQHEVSLHALYSNNIVFSARDWEQIAHFYQLSGLANPYFDVVFTHLRLHWPLALPGVHRIDFADKQGSLTLGFGEPNYLQNQWHCSIDLFVRDEAIESSEHRHWPWVLRYAAVKSYFLMDKAQFEREEFVVATKKAGMQLVDSQALRPHMQKAQKNKTNTMAIIGGGIAGAGIAGVMQQRDWQVTVFDPMFSESNACKHKNHLAAAMTPFISVDDNHKSRLSRAAILRALYHWRDFPDEVIVSRAGNLEVNRNKGYGKDITIAVDTLNFPREWVQRLSPREVSERLGVELEEEGIFWPQARLISPEQLLKYIYTHFPVQQRSQAVAYVKKHTNSEHWQLFDADDNCLGKYEQIVIANAAECMSILEKSDLLQRQTMAGEFKAAMPKVEETMHWMGGEVIHIAANRLLQVPKVALGGQGYFLPPTVDGLCVLGSTYRHGEQDPGISLKGQEVIRDKIPLALDELTSPTVRLEEGWSGGRAVVQGRLPVITELDYARGVWLAVGYGSHGLTWSSFAGDIIGAMLDGEPVPLEKELIKALGLR</sequence>
<dbReference type="Gene3D" id="3.50.50.60">
    <property type="entry name" value="FAD/NAD(P)-binding domain"/>
    <property type="match status" value="1"/>
</dbReference>
<reference evidence="3 6" key="2">
    <citation type="submission" date="2020-12" db="EMBL/GenBank/DDBJ databases">
        <title>FDA dAtabase for Regulatory Grade micrObial Sequences (FDA-ARGOS): Supporting development and validation of Infectious Disease Dx tests.</title>
        <authorList>
            <person name="Sproer C."/>
            <person name="Gronow S."/>
            <person name="Severitt S."/>
            <person name="Schroder I."/>
            <person name="Tallon L."/>
            <person name="Sadzewicz L."/>
            <person name="Zhao X."/>
            <person name="Boylan J."/>
            <person name="Ott S."/>
            <person name="Bowen H."/>
            <person name="Vavikolanu K."/>
            <person name="Mehta A."/>
            <person name="Aluvathingal J."/>
            <person name="Nadendla S."/>
            <person name="Lowell S."/>
            <person name="Myers T."/>
            <person name="Yan Y."/>
            <person name="Sichtig H."/>
        </authorList>
    </citation>
    <scope>NUCLEOTIDE SEQUENCE [LARGE SCALE GENOMIC DNA]</scope>
    <source>
        <strain evidence="3 6">FDAARGOS_872</strain>
    </source>
</reference>
<keyword evidence="6" id="KW-1185">Reference proteome</keyword>
<evidence type="ECO:0000313" key="6">
    <source>
        <dbReference type="Proteomes" id="UP000594903"/>
    </source>
</evidence>
<evidence type="ECO:0000313" key="5">
    <source>
        <dbReference type="Proteomes" id="UP000254603"/>
    </source>
</evidence>
<dbReference type="InterPro" id="IPR006076">
    <property type="entry name" value="FAD-dep_OxRdtase"/>
</dbReference>
<reference evidence="4 5" key="1">
    <citation type="submission" date="2018-06" db="EMBL/GenBank/DDBJ databases">
        <authorList>
            <consortium name="Pathogen Informatics"/>
            <person name="Doyle S."/>
        </authorList>
    </citation>
    <scope>NUCLEOTIDE SEQUENCE [LARGE SCALE GENOMIC DNA]</scope>
    <source>
        <strain evidence="4 5">NCTC11997</strain>
    </source>
</reference>
<dbReference type="Proteomes" id="UP000254603">
    <property type="component" value="Unassembled WGS sequence"/>
</dbReference>
<accession>A0A378XI42</accession>
<evidence type="ECO:0000259" key="2">
    <source>
        <dbReference type="Pfam" id="PF01266"/>
    </source>
</evidence>
<keyword evidence="1" id="KW-0560">Oxidoreductase</keyword>
<evidence type="ECO:0000313" key="3">
    <source>
        <dbReference type="EMBL" id="QPT39519.1"/>
    </source>
</evidence>
<gene>
    <name evidence="4" type="primary">mnmC</name>
    <name evidence="3" type="ORF">I6G29_10215</name>
    <name evidence="4" type="ORF">NCTC11997_02112</name>
</gene>
<dbReference type="PANTHER" id="PTHR13847">
    <property type="entry name" value="SARCOSINE DEHYDROGENASE-RELATED"/>
    <property type="match status" value="1"/>
</dbReference>
<dbReference type="GO" id="GO:0005737">
    <property type="term" value="C:cytoplasm"/>
    <property type="evidence" value="ECO:0007669"/>
    <property type="project" value="TreeGrafter"/>
</dbReference>
<dbReference type="Pfam" id="PF01266">
    <property type="entry name" value="DAO"/>
    <property type="match status" value="1"/>
</dbReference>
<dbReference type="STRING" id="1122619.GCA_000373745_02120"/>
<dbReference type="EMBL" id="CP065725">
    <property type="protein sequence ID" value="QPT39519.1"/>
    <property type="molecule type" value="Genomic_DNA"/>
</dbReference>
<dbReference type="Gene3D" id="3.30.9.10">
    <property type="entry name" value="D-Amino Acid Oxidase, subunit A, domain 2"/>
    <property type="match status" value="1"/>
</dbReference>
<dbReference type="InterPro" id="IPR036188">
    <property type="entry name" value="FAD/NAD-bd_sf"/>
</dbReference>
<evidence type="ECO:0000313" key="4">
    <source>
        <dbReference type="EMBL" id="SUA56531.1"/>
    </source>
</evidence>